<name>Q5AXL9_EMENI</name>
<dbReference type="EMBL" id="BN001301">
    <property type="protein sequence ID" value="CBF71839.1"/>
    <property type="molecule type" value="Genomic_DNA"/>
</dbReference>
<dbReference type="STRING" id="227321.Q5AXL9"/>
<dbReference type="Proteomes" id="UP000000560">
    <property type="component" value="Chromosome I"/>
</dbReference>
<evidence type="ECO:0000259" key="3">
    <source>
        <dbReference type="PROSITE" id="PS50075"/>
    </source>
</evidence>
<keyword evidence="1" id="KW-0596">Phosphopantetheine</keyword>
<dbReference type="AlphaFoldDB" id="Q5AXL9"/>
<dbReference type="SUPFAM" id="SSF47336">
    <property type="entry name" value="ACP-like"/>
    <property type="match status" value="1"/>
</dbReference>
<dbReference type="Gene3D" id="1.10.1200.10">
    <property type="entry name" value="ACP-like"/>
    <property type="match status" value="1"/>
</dbReference>
<keyword evidence="5" id="KW-1185">Reference proteome</keyword>
<dbReference type="GeneID" id="2870437"/>
<proteinExistence type="predicted"/>
<evidence type="ECO:0000256" key="1">
    <source>
        <dbReference type="ARBA" id="ARBA00022450"/>
    </source>
</evidence>
<reference evidence="5" key="1">
    <citation type="journal article" date="2005" name="Nature">
        <title>Sequencing of Aspergillus nidulans and comparative analysis with A. fumigatus and A. oryzae.</title>
        <authorList>
            <person name="Galagan J.E."/>
            <person name="Calvo S.E."/>
            <person name="Cuomo C."/>
            <person name="Ma L.J."/>
            <person name="Wortman J.R."/>
            <person name="Batzoglou S."/>
            <person name="Lee S.I."/>
            <person name="Basturkmen M."/>
            <person name="Spevak C.C."/>
            <person name="Clutterbuck J."/>
            <person name="Kapitonov V."/>
            <person name="Jurka J."/>
            <person name="Scazzocchio C."/>
            <person name="Farman M."/>
            <person name="Butler J."/>
            <person name="Purcell S."/>
            <person name="Harris S."/>
            <person name="Braus G.H."/>
            <person name="Draht O."/>
            <person name="Busch S."/>
            <person name="D'Enfert C."/>
            <person name="Bouchier C."/>
            <person name="Goldman G.H."/>
            <person name="Bell-Pedersen D."/>
            <person name="Griffiths-Jones S."/>
            <person name="Doonan J.H."/>
            <person name="Yu J."/>
            <person name="Vienken K."/>
            <person name="Pain A."/>
            <person name="Freitag M."/>
            <person name="Selker E.U."/>
            <person name="Archer D.B."/>
            <person name="Penalva M.A."/>
            <person name="Oakley B.R."/>
            <person name="Momany M."/>
            <person name="Tanaka T."/>
            <person name="Kumagai T."/>
            <person name="Asai K."/>
            <person name="Machida M."/>
            <person name="Nierman W.C."/>
            <person name="Denning D.W."/>
            <person name="Caddick M."/>
            <person name="Hynes M."/>
            <person name="Paoletti M."/>
            <person name="Fischer R."/>
            <person name="Miller B."/>
            <person name="Dyer P."/>
            <person name="Sachs M.S."/>
            <person name="Osmani S.A."/>
            <person name="Birren B.W."/>
        </authorList>
    </citation>
    <scope>NUCLEOTIDE SEQUENCE [LARGE SCALE GENOMIC DNA]</scope>
    <source>
        <strain evidence="5">FGSC A4 / ATCC 38163 / CBS 112.46 / NRRL 194 / M139</strain>
    </source>
</reference>
<dbReference type="OrthoDB" id="329835at2759"/>
<dbReference type="Pfam" id="PF00550">
    <property type="entry name" value="PP-binding"/>
    <property type="match status" value="1"/>
</dbReference>
<gene>
    <name evidence="4" type="ORF">ANIA_06961</name>
</gene>
<evidence type="ECO:0000313" key="4">
    <source>
        <dbReference type="EMBL" id="CBF71839.1"/>
    </source>
</evidence>
<dbReference type="InterPro" id="IPR036736">
    <property type="entry name" value="ACP-like_sf"/>
</dbReference>
<dbReference type="InParanoid" id="Q5AXL9"/>
<keyword evidence="2" id="KW-0597">Phosphoprotein</keyword>
<reference evidence="5" key="2">
    <citation type="journal article" date="2009" name="Fungal Genet. Biol.">
        <title>The 2008 update of the Aspergillus nidulans genome annotation: a community effort.</title>
        <authorList>
            <person name="Wortman J.R."/>
            <person name="Gilsenan J.M."/>
            <person name="Joardar V."/>
            <person name="Deegan J."/>
            <person name="Clutterbuck J."/>
            <person name="Andersen M.R."/>
            <person name="Archer D."/>
            <person name="Bencina M."/>
            <person name="Braus G."/>
            <person name="Coutinho P."/>
            <person name="von Dohren H."/>
            <person name="Doonan J."/>
            <person name="Driessen A.J."/>
            <person name="Durek P."/>
            <person name="Espeso E."/>
            <person name="Fekete E."/>
            <person name="Flipphi M."/>
            <person name="Estrada C.G."/>
            <person name="Geysens S."/>
            <person name="Goldman G."/>
            <person name="de Groot P.W."/>
            <person name="Hansen K."/>
            <person name="Harris S.D."/>
            <person name="Heinekamp T."/>
            <person name="Helmstaedt K."/>
            <person name="Henrissat B."/>
            <person name="Hofmann G."/>
            <person name="Homan T."/>
            <person name="Horio T."/>
            <person name="Horiuchi H."/>
            <person name="James S."/>
            <person name="Jones M."/>
            <person name="Karaffa L."/>
            <person name="Karanyi Z."/>
            <person name="Kato M."/>
            <person name="Keller N."/>
            <person name="Kelly D.E."/>
            <person name="Kiel J.A."/>
            <person name="Kim J.M."/>
            <person name="van der Klei I.J."/>
            <person name="Klis F.M."/>
            <person name="Kovalchuk A."/>
            <person name="Krasevec N."/>
            <person name="Kubicek C.P."/>
            <person name="Liu B."/>
            <person name="Maccabe A."/>
            <person name="Meyer V."/>
            <person name="Mirabito P."/>
            <person name="Miskei M."/>
            <person name="Mos M."/>
            <person name="Mullins J."/>
            <person name="Nelson D.R."/>
            <person name="Nielsen J."/>
            <person name="Oakley B.R."/>
            <person name="Osmani S.A."/>
            <person name="Pakula T."/>
            <person name="Paszewski A."/>
            <person name="Paulsen I."/>
            <person name="Pilsyk S."/>
            <person name="Pocsi I."/>
            <person name="Punt P.J."/>
            <person name="Ram A.F."/>
            <person name="Ren Q."/>
            <person name="Robellet X."/>
            <person name="Robson G."/>
            <person name="Seiboth B."/>
            <person name="van Solingen P."/>
            <person name="Specht T."/>
            <person name="Sun J."/>
            <person name="Taheri-Talesh N."/>
            <person name="Takeshita N."/>
            <person name="Ussery D."/>
            <person name="vanKuyk P.A."/>
            <person name="Visser H."/>
            <person name="van de Vondervoort P.J."/>
            <person name="de Vries R.P."/>
            <person name="Walton J."/>
            <person name="Xiang X."/>
            <person name="Xiong Y."/>
            <person name="Zeng A.P."/>
            <person name="Brandt B.W."/>
            <person name="Cornell M.J."/>
            <person name="van den Hondel C.A."/>
            <person name="Visser J."/>
            <person name="Oliver S.G."/>
            <person name="Turner G."/>
        </authorList>
    </citation>
    <scope>GENOME REANNOTATION</scope>
    <source>
        <strain evidence="5">FGSC A4 / ATCC 38163 / CBS 112.46 / NRRL 194 / M139</strain>
    </source>
</reference>
<accession>C8V3E8</accession>
<feature type="domain" description="Carrier" evidence="3">
    <location>
        <begin position="33"/>
        <end position="112"/>
    </location>
</feature>
<sequence length="179" mass="19499">MTPNGKLDRKALRTLPLPAAQPIRENRMKTKHPPLNVAEGELSRLWRQILGDVVGGASIQAETDFFAIGGSSLQLVRLQNALRERMGVEASLHDIYRLSSLGKMAALMCDERGRLESDAIDWSAETDIPHVQTVIETAAVSNVSDHQFEITGTLRQKKEVVLTGATGFLGSEILKGAIA</sequence>
<evidence type="ECO:0000313" key="5">
    <source>
        <dbReference type="Proteomes" id="UP000000560"/>
    </source>
</evidence>
<evidence type="ECO:0000256" key="2">
    <source>
        <dbReference type="ARBA" id="ARBA00022553"/>
    </source>
</evidence>
<dbReference type="PANTHER" id="PTHR44845:SF6">
    <property type="entry name" value="BETA-ALANINE-ACTIVATING ENZYME"/>
    <property type="match status" value="1"/>
</dbReference>
<dbReference type="InterPro" id="IPR009081">
    <property type="entry name" value="PP-bd_ACP"/>
</dbReference>
<dbReference type="KEGG" id="ani:ANIA_06961"/>
<organism evidence="4 5">
    <name type="scientific">Emericella nidulans (strain FGSC A4 / ATCC 38163 / CBS 112.46 / NRRL 194 / M139)</name>
    <name type="common">Aspergillus nidulans</name>
    <dbReference type="NCBI Taxonomy" id="227321"/>
    <lineage>
        <taxon>Eukaryota</taxon>
        <taxon>Fungi</taxon>
        <taxon>Dikarya</taxon>
        <taxon>Ascomycota</taxon>
        <taxon>Pezizomycotina</taxon>
        <taxon>Eurotiomycetes</taxon>
        <taxon>Eurotiomycetidae</taxon>
        <taxon>Eurotiales</taxon>
        <taxon>Aspergillaceae</taxon>
        <taxon>Aspergillus</taxon>
        <taxon>Aspergillus subgen. Nidulantes</taxon>
    </lineage>
</organism>
<dbReference type="eggNOG" id="ENOG502SWBA">
    <property type="taxonomic scope" value="Eukaryota"/>
</dbReference>
<dbReference type="HOGENOM" id="CLU_1503420_0_0_1"/>
<accession>Q5AXL9</accession>
<dbReference type="RefSeq" id="XP_664565.1">
    <property type="nucleotide sequence ID" value="XM_659473.1"/>
</dbReference>
<protein>
    <submittedName>
        <fullName evidence="4">NRPS-like enzyme, putative (JCVI)</fullName>
    </submittedName>
</protein>
<dbReference type="VEuPathDB" id="FungiDB:AN6961"/>
<dbReference type="PROSITE" id="PS50075">
    <property type="entry name" value="CARRIER"/>
    <property type="match status" value="1"/>
</dbReference>
<dbReference type="PANTHER" id="PTHR44845">
    <property type="entry name" value="CARRIER DOMAIN-CONTAINING PROTEIN"/>
    <property type="match status" value="1"/>
</dbReference>